<comment type="caution">
    <text evidence="2">The sequence shown here is derived from an EMBL/GenBank/DDBJ whole genome shotgun (WGS) entry which is preliminary data.</text>
</comment>
<reference evidence="2 3" key="1">
    <citation type="journal article" date="2014" name="PLoS Genet.">
        <title>Phylogenetically driven sequencing of extremely halophilic archaea reveals strategies for static and dynamic osmo-response.</title>
        <authorList>
            <person name="Becker E.A."/>
            <person name="Seitzer P.M."/>
            <person name="Tritt A."/>
            <person name="Larsen D."/>
            <person name="Krusor M."/>
            <person name="Yao A.I."/>
            <person name="Wu D."/>
            <person name="Madern D."/>
            <person name="Eisen J.A."/>
            <person name="Darling A.E."/>
            <person name="Facciotti M.T."/>
        </authorList>
    </citation>
    <scope>NUCLEOTIDE SEQUENCE [LARGE SCALE GENOMIC DNA]</scope>
    <source>
        <strain evidence="2 3">JCM 14089</strain>
    </source>
</reference>
<gene>
    <name evidence="2" type="ORF">C495_09799</name>
</gene>
<feature type="compositionally biased region" description="Basic and acidic residues" evidence="1">
    <location>
        <begin position="32"/>
        <end position="55"/>
    </location>
</feature>
<accession>L9W5X1</accession>
<name>L9W5X1_9EURY</name>
<dbReference type="STRING" id="1230460.C495_09799"/>
<evidence type="ECO:0000313" key="3">
    <source>
        <dbReference type="Proteomes" id="UP000011661"/>
    </source>
</evidence>
<dbReference type="AlphaFoldDB" id="L9W5X1"/>
<sequence length="72" mass="7348">MGGGARLEALGESFVEVVGECMPTAGLPPPADDTRQPHTDQQDDAHADAGDESVDHCGSLVGPASSGFLLEQ</sequence>
<protein>
    <submittedName>
        <fullName evidence="2">Uncharacterized protein</fullName>
    </submittedName>
</protein>
<dbReference type="Proteomes" id="UP000011661">
    <property type="component" value="Unassembled WGS sequence"/>
</dbReference>
<evidence type="ECO:0000256" key="1">
    <source>
        <dbReference type="SAM" id="MobiDB-lite"/>
    </source>
</evidence>
<keyword evidence="3" id="KW-1185">Reference proteome</keyword>
<dbReference type="EMBL" id="AOHX01000038">
    <property type="protein sequence ID" value="ELY44666.1"/>
    <property type="molecule type" value="Genomic_DNA"/>
</dbReference>
<feature type="region of interest" description="Disordered" evidence="1">
    <location>
        <begin position="22"/>
        <end position="72"/>
    </location>
</feature>
<organism evidence="2 3">
    <name type="scientific">Natronorubrum sulfidifaciens JCM 14089</name>
    <dbReference type="NCBI Taxonomy" id="1230460"/>
    <lineage>
        <taxon>Archaea</taxon>
        <taxon>Methanobacteriati</taxon>
        <taxon>Methanobacteriota</taxon>
        <taxon>Stenosarchaea group</taxon>
        <taxon>Halobacteria</taxon>
        <taxon>Halobacteriales</taxon>
        <taxon>Natrialbaceae</taxon>
        <taxon>Natronorubrum</taxon>
    </lineage>
</organism>
<proteinExistence type="predicted"/>
<evidence type="ECO:0000313" key="2">
    <source>
        <dbReference type="EMBL" id="ELY44666.1"/>
    </source>
</evidence>